<evidence type="ECO:0000313" key="2">
    <source>
        <dbReference type="Proteomes" id="UP000289323"/>
    </source>
</evidence>
<evidence type="ECO:0000313" key="1">
    <source>
        <dbReference type="EMBL" id="SPQ21280.1"/>
    </source>
</evidence>
<reference evidence="1 2" key="1">
    <citation type="submission" date="2018-04" db="EMBL/GenBank/DDBJ databases">
        <authorList>
            <person name="Huttner S."/>
            <person name="Dainat J."/>
        </authorList>
    </citation>
    <scope>NUCLEOTIDE SEQUENCE [LARGE SCALE GENOMIC DNA]</scope>
</reference>
<name>A0A3S4F0S4_9PEZI</name>
<proteinExistence type="predicted"/>
<accession>A0A3S4F0S4</accession>
<sequence>MEFAPEPPLTGAVKA</sequence>
<protein>
    <submittedName>
        <fullName evidence="1">0fac4995-327d-49e3-92d4-3d437b023bb1</fullName>
    </submittedName>
</protein>
<gene>
    <name evidence="1" type="ORF">TT172_LOCUS3699</name>
</gene>
<dbReference type="EMBL" id="OUUZ01000008">
    <property type="protein sequence ID" value="SPQ21280.1"/>
    <property type="molecule type" value="Genomic_DNA"/>
</dbReference>
<dbReference type="Proteomes" id="UP000289323">
    <property type="component" value="Unassembled WGS sequence"/>
</dbReference>
<organism evidence="1 2">
    <name type="scientific">Thermothielavioides terrestris</name>
    <dbReference type="NCBI Taxonomy" id="2587410"/>
    <lineage>
        <taxon>Eukaryota</taxon>
        <taxon>Fungi</taxon>
        <taxon>Dikarya</taxon>
        <taxon>Ascomycota</taxon>
        <taxon>Pezizomycotina</taxon>
        <taxon>Sordariomycetes</taxon>
        <taxon>Sordariomycetidae</taxon>
        <taxon>Sordariales</taxon>
        <taxon>Chaetomiaceae</taxon>
        <taxon>Thermothielavioides</taxon>
    </lineage>
</organism>